<dbReference type="Pfam" id="PF02464">
    <property type="entry name" value="CinA"/>
    <property type="match status" value="1"/>
</dbReference>
<dbReference type="SUPFAM" id="SSF142433">
    <property type="entry name" value="CinA-like"/>
    <property type="match status" value="1"/>
</dbReference>
<organism evidence="2 3">
    <name type="scientific">Guyparkeria halophila</name>
    <dbReference type="NCBI Taxonomy" id="47960"/>
    <lineage>
        <taxon>Bacteria</taxon>
        <taxon>Pseudomonadati</taxon>
        <taxon>Pseudomonadota</taxon>
        <taxon>Gammaproteobacteria</taxon>
        <taxon>Chromatiales</taxon>
        <taxon>Thioalkalibacteraceae</taxon>
        <taxon>Guyparkeria</taxon>
    </lineage>
</organism>
<dbReference type="NCBIfam" id="TIGR00199">
    <property type="entry name" value="PncC_domain"/>
    <property type="match status" value="1"/>
</dbReference>
<dbReference type="Proteomes" id="UP001327459">
    <property type="component" value="Chromosome"/>
</dbReference>
<dbReference type="EMBL" id="CP140153">
    <property type="protein sequence ID" value="WQH17356.1"/>
    <property type="molecule type" value="Genomic_DNA"/>
</dbReference>
<evidence type="ECO:0000259" key="1">
    <source>
        <dbReference type="Pfam" id="PF02464"/>
    </source>
</evidence>
<reference evidence="2 3" key="1">
    <citation type="submission" date="2023-11" db="EMBL/GenBank/DDBJ databases">
        <title>MicrobeMod: A computational toolkit for identifying prokaryotic methylation and restriction-modification with nanopore sequencing.</title>
        <authorList>
            <person name="Crits-Christoph A."/>
            <person name="Kang S.C."/>
            <person name="Lee H."/>
            <person name="Ostrov N."/>
        </authorList>
    </citation>
    <scope>NUCLEOTIDE SEQUENCE [LARGE SCALE GENOMIC DNA]</scope>
    <source>
        <strain evidence="2 3">ATCC 49870</strain>
    </source>
</reference>
<sequence length="225" mass="23608">MDDQDNAQPMQRPPAWNGIDAMTDGDLDRHSRIRCLGQALATRGLRLAVAESCTGGLLAANLTEQAGSSSWFEGGWITYSNRAKQRDLAVPASLFAEVGAVSGEVVTAMAGGAIERADVDYAVAISGVAGPGGGSDTKPVGTVWIGWGYRPPAESGATQAGPTTFASRFRFPGERQAVREAAVDVALQGLCAHLGGKGWSQQVASEWSSAHWPVAGLKWEEEPRA</sequence>
<dbReference type="InterPro" id="IPR008136">
    <property type="entry name" value="CinA_C"/>
</dbReference>
<accession>A0ABZ0YYT9</accession>
<protein>
    <submittedName>
        <fullName evidence="2">CinA family protein</fullName>
    </submittedName>
</protein>
<evidence type="ECO:0000313" key="2">
    <source>
        <dbReference type="EMBL" id="WQH17356.1"/>
    </source>
</evidence>
<gene>
    <name evidence="2" type="ORF">SR882_05480</name>
</gene>
<name>A0ABZ0YYT9_9GAMM</name>
<feature type="domain" description="CinA C-terminal" evidence="1">
    <location>
        <begin position="36"/>
        <end position="191"/>
    </location>
</feature>
<dbReference type="Gene3D" id="3.90.950.20">
    <property type="entry name" value="CinA-like"/>
    <property type="match status" value="1"/>
</dbReference>
<keyword evidence="3" id="KW-1185">Reference proteome</keyword>
<dbReference type="RefSeq" id="WP_322522325.1">
    <property type="nucleotide sequence ID" value="NZ_CP140153.1"/>
</dbReference>
<proteinExistence type="predicted"/>
<dbReference type="InterPro" id="IPR036653">
    <property type="entry name" value="CinA-like_C"/>
</dbReference>
<evidence type="ECO:0000313" key="3">
    <source>
        <dbReference type="Proteomes" id="UP001327459"/>
    </source>
</evidence>